<keyword evidence="4" id="KW-1185">Reference proteome</keyword>
<comment type="caution">
    <text evidence="2">The sequence shown here is derived from an EMBL/GenBank/DDBJ whole genome shotgun (WGS) entry which is preliminary data.</text>
</comment>
<evidence type="ECO:0000256" key="1">
    <source>
        <dbReference type="SAM" id="MobiDB-lite"/>
    </source>
</evidence>
<feature type="region of interest" description="Disordered" evidence="1">
    <location>
        <begin position="1"/>
        <end position="39"/>
    </location>
</feature>
<dbReference type="EMBL" id="CAJOBC010004002">
    <property type="protein sequence ID" value="CAF3810240.1"/>
    <property type="molecule type" value="Genomic_DNA"/>
</dbReference>
<dbReference type="Proteomes" id="UP000663829">
    <property type="component" value="Unassembled WGS sequence"/>
</dbReference>
<name>A0A814JMB6_9BILA</name>
<dbReference type="Proteomes" id="UP000681722">
    <property type="component" value="Unassembled WGS sequence"/>
</dbReference>
<accession>A0A814JMB6</accession>
<reference evidence="2" key="1">
    <citation type="submission" date="2021-02" db="EMBL/GenBank/DDBJ databases">
        <authorList>
            <person name="Nowell W R."/>
        </authorList>
    </citation>
    <scope>NUCLEOTIDE SEQUENCE</scope>
</reference>
<proteinExistence type="predicted"/>
<dbReference type="AlphaFoldDB" id="A0A814JMB6"/>
<evidence type="ECO:0000313" key="4">
    <source>
        <dbReference type="Proteomes" id="UP000663829"/>
    </source>
</evidence>
<evidence type="ECO:0000313" key="3">
    <source>
        <dbReference type="EMBL" id="CAF3810240.1"/>
    </source>
</evidence>
<organism evidence="2 4">
    <name type="scientific">Didymodactylos carnosus</name>
    <dbReference type="NCBI Taxonomy" id="1234261"/>
    <lineage>
        <taxon>Eukaryota</taxon>
        <taxon>Metazoa</taxon>
        <taxon>Spiralia</taxon>
        <taxon>Gnathifera</taxon>
        <taxon>Rotifera</taxon>
        <taxon>Eurotatoria</taxon>
        <taxon>Bdelloidea</taxon>
        <taxon>Philodinida</taxon>
        <taxon>Philodinidae</taxon>
        <taxon>Didymodactylos</taxon>
    </lineage>
</organism>
<dbReference type="EMBL" id="CAJNOQ010004002">
    <property type="protein sequence ID" value="CAF1039943.1"/>
    <property type="molecule type" value="Genomic_DNA"/>
</dbReference>
<sequence>MIGRNSRGLRDSPSPGPVGLFTEPGPGPRGLRDGPSPAGLPQSCGIAPVRLGLTCRAPIECLVLDYALFSERDSDRKFLARSDDEAFRTKFGSAQPNVKFI</sequence>
<gene>
    <name evidence="2" type="ORF">GPM918_LOCUS15724</name>
    <name evidence="3" type="ORF">SRO942_LOCUS15724</name>
</gene>
<protein>
    <submittedName>
        <fullName evidence="2">Uncharacterized protein</fullName>
    </submittedName>
</protein>
<evidence type="ECO:0000313" key="2">
    <source>
        <dbReference type="EMBL" id="CAF1039943.1"/>
    </source>
</evidence>